<feature type="active site" description="Schiff-base intermediate with substrate" evidence="12 14">
    <location>
        <position position="167"/>
    </location>
</feature>
<dbReference type="GO" id="GO:0009089">
    <property type="term" value="P:lysine biosynthetic process via diaminopimelate"/>
    <property type="evidence" value="ECO:0007669"/>
    <property type="project" value="UniProtKB-UniRule"/>
</dbReference>
<evidence type="ECO:0000256" key="2">
    <source>
        <dbReference type="ARBA" id="ARBA00005120"/>
    </source>
</evidence>
<evidence type="ECO:0000256" key="11">
    <source>
        <dbReference type="ARBA" id="ARBA00047836"/>
    </source>
</evidence>
<proteinExistence type="inferred from homology"/>
<dbReference type="PANTHER" id="PTHR12128">
    <property type="entry name" value="DIHYDRODIPICOLINATE SYNTHASE"/>
    <property type="match status" value="1"/>
</dbReference>
<dbReference type="PANTHER" id="PTHR12128:SF66">
    <property type="entry name" value="4-HYDROXY-2-OXOGLUTARATE ALDOLASE, MITOCHONDRIAL"/>
    <property type="match status" value="1"/>
</dbReference>
<dbReference type="PIRSF" id="PIRSF001365">
    <property type="entry name" value="DHDPS"/>
    <property type="match status" value="1"/>
</dbReference>
<dbReference type="EMBL" id="BMPI01000015">
    <property type="protein sequence ID" value="GGM31229.1"/>
    <property type="molecule type" value="Genomic_DNA"/>
</dbReference>
<sequence length="301" mass="30464">MELKLGTRQAGFMDGIYVPLITPFDAAGSVDFDALHDLAGSLLADGVAGFVALGTTGEPATLSEAERDEVVAVCAKLGAPLLVGAGGSGTDATIEAVRRLPSGVTAMVMVPPYLRPGPAGVLAHFRAVAAASPVPIVVYHVPYRTGQALDTPTLLELAAIPGVAGLKLAGGPISGDTIELLGAVPAGFSVLGGDDAVISPLLALGACGGILASAHVDTAAFVELHAAWRAGDVGRARPLGHRLAGLARALFAEPNPAVIKAVLHAEGRIPSPAVRLPLLPASPEALAAVARFRELHRPARF</sequence>
<evidence type="ECO:0000256" key="6">
    <source>
        <dbReference type="ARBA" id="ARBA00022605"/>
    </source>
</evidence>
<dbReference type="CDD" id="cd00950">
    <property type="entry name" value="DHDPS"/>
    <property type="match status" value="1"/>
</dbReference>
<dbReference type="Gene3D" id="3.20.20.70">
    <property type="entry name" value="Aldolase class I"/>
    <property type="match status" value="1"/>
</dbReference>
<accession>A0A917TNY9</accession>
<comment type="function">
    <text evidence="1 12">Catalyzes the condensation of (S)-aspartate-beta-semialdehyde [(S)-ASA] and pyruvate to 4-hydroxy-tetrahydrodipicolinate (HTPA).</text>
</comment>
<keyword evidence="5 12" id="KW-0963">Cytoplasm</keyword>
<comment type="catalytic activity">
    <reaction evidence="11 12">
        <text>L-aspartate 4-semialdehyde + pyruvate = (2S,4S)-4-hydroxy-2,3,4,5-tetrahydrodipicolinate + H2O + H(+)</text>
        <dbReference type="Rhea" id="RHEA:34171"/>
        <dbReference type="ChEBI" id="CHEBI:15361"/>
        <dbReference type="ChEBI" id="CHEBI:15377"/>
        <dbReference type="ChEBI" id="CHEBI:15378"/>
        <dbReference type="ChEBI" id="CHEBI:67139"/>
        <dbReference type="ChEBI" id="CHEBI:537519"/>
        <dbReference type="EC" id="4.3.3.7"/>
    </reaction>
</comment>
<dbReference type="PRINTS" id="PR00146">
    <property type="entry name" value="DHPICSNTHASE"/>
</dbReference>
<evidence type="ECO:0000256" key="12">
    <source>
        <dbReference type="HAMAP-Rule" id="MF_00418"/>
    </source>
</evidence>
<comment type="caution">
    <text evidence="16">The sequence shown here is derived from an EMBL/GenBank/DDBJ whole genome shotgun (WGS) entry which is preliminary data.</text>
</comment>
<evidence type="ECO:0000256" key="4">
    <source>
        <dbReference type="ARBA" id="ARBA00012086"/>
    </source>
</evidence>
<dbReference type="HAMAP" id="MF_00418">
    <property type="entry name" value="DapA"/>
    <property type="match status" value="1"/>
</dbReference>
<evidence type="ECO:0000256" key="7">
    <source>
        <dbReference type="ARBA" id="ARBA00022915"/>
    </source>
</evidence>
<dbReference type="EC" id="4.3.3.7" evidence="4 12"/>
<evidence type="ECO:0000313" key="16">
    <source>
        <dbReference type="EMBL" id="GGM31229.1"/>
    </source>
</evidence>
<keyword evidence="9 12" id="KW-0456">Lyase</keyword>
<dbReference type="Pfam" id="PF00701">
    <property type="entry name" value="DHDPS"/>
    <property type="match status" value="1"/>
</dbReference>
<dbReference type="GO" id="GO:0019877">
    <property type="term" value="P:diaminopimelate biosynthetic process"/>
    <property type="evidence" value="ECO:0007669"/>
    <property type="project" value="UniProtKB-UniRule"/>
</dbReference>
<evidence type="ECO:0000256" key="3">
    <source>
        <dbReference type="ARBA" id="ARBA00007592"/>
    </source>
</evidence>
<dbReference type="InterPro" id="IPR013785">
    <property type="entry name" value="Aldolase_TIM"/>
</dbReference>
<reference evidence="16" key="1">
    <citation type="journal article" date="2014" name="Int. J. Syst. Evol. Microbiol.">
        <title>Complete genome sequence of Corynebacterium casei LMG S-19264T (=DSM 44701T), isolated from a smear-ripened cheese.</title>
        <authorList>
            <consortium name="US DOE Joint Genome Institute (JGI-PGF)"/>
            <person name="Walter F."/>
            <person name="Albersmeier A."/>
            <person name="Kalinowski J."/>
            <person name="Ruckert C."/>
        </authorList>
    </citation>
    <scope>NUCLEOTIDE SEQUENCE</scope>
    <source>
        <strain evidence="16">JCM 19831</strain>
    </source>
</reference>
<evidence type="ECO:0000256" key="14">
    <source>
        <dbReference type="PIRSR" id="PIRSR001365-1"/>
    </source>
</evidence>
<evidence type="ECO:0000256" key="10">
    <source>
        <dbReference type="ARBA" id="ARBA00023270"/>
    </source>
</evidence>
<reference evidence="16" key="2">
    <citation type="submission" date="2020-09" db="EMBL/GenBank/DDBJ databases">
        <authorList>
            <person name="Sun Q."/>
            <person name="Ohkuma M."/>
        </authorList>
    </citation>
    <scope>NUCLEOTIDE SEQUENCE</scope>
    <source>
        <strain evidence="16">JCM 19831</strain>
    </source>
</reference>
<feature type="site" description="Part of a proton relay during catalysis" evidence="12">
    <location>
        <position position="113"/>
    </location>
</feature>
<feature type="site" description="Part of a proton relay during catalysis" evidence="12">
    <location>
        <position position="55"/>
    </location>
</feature>
<dbReference type="SUPFAM" id="SSF51569">
    <property type="entry name" value="Aldolase"/>
    <property type="match status" value="1"/>
</dbReference>
<comment type="similarity">
    <text evidence="3 12 13">Belongs to the DapA family.</text>
</comment>
<dbReference type="GO" id="GO:0008840">
    <property type="term" value="F:4-hydroxy-tetrahydrodipicolinate synthase activity"/>
    <property type="evidence" value="ECO:0007669"/>
    <property type="project" value="UniProtKB-UniRule"/>
</dbReference>
<evidence type="ECO:0000256" key="8">
    <source>
        <dbReference type="ARBA" id="ARBA00023154"/>
    </source>
</evidence>
<comment type="caution">
    <text evidence="12">Was originally thought to be a dihydrodipicolinate synthase (DHDPS), catalyzing the condensation of (S)-aspartate-beta-semialdehyde [(S)-ASA] and pyruvate to dihydrodipicolinate (DHDP). However, it was shown in E.coli that the product of the enzymatic reaction is not dihydrodipicolinate but in fact (4S)-4-hydroxy-2,3,4,5-tetrahydro-(2S)-dipicolinic acid (HTPA), and that the consecutive dehydration reaction leading to DHDP is not spontaneous but catalyzed by DapB.</text>
</comment>
<keyword evidence="17" id="KW-1185">Reference proteome</keyword>
<keyword evidence="6 12" id="KW-0028">Amino-acid biosynthesis</keyword>
<dbReference type="GO" id="GO:0005737">
    <property type="term" value="C:cytoplasm"/>
    <property type="evidence" value="ECO:0007669"/>
    <property type="project" value="UniProtKB-SubCell"/>
</dbReference>
<gene>
    <name evidence="12 16" type="primary">dapA</name>
    <name evidence="16" type="ORF">GCM10007977_035590</name>
</gene>
<feature type="binding site" evidence="12 15">
    <location>
        <position position="56"/>
    </location>
    <ligand>
        <name>pyruvate</name>
        <dbReference type="ChEBI" id="CHEBI:15361"/>
    </ligand>
</feature>
<keyword evidence="7 12" id="KW-0220">Diaminopimelate biosynthesis</keyword>
<evidence type="ECO:0000256" key="15">
    <source>
        <dbReference type="PIRSR" id="PIRSR001365-2"/>
    </source>
</evidence>
<dbReference type="InterPro" id="IPR005263">
    <property type="entry name" value="DapA"/>
</dbReference>
<feature type="active site" description="Proton donor/acceptor" evidence="12 14">
    <location>
        <position position="139"/>
    </location>
</feature>
<comment type="subcellular location">
    <subcellularLocation>
        <location evidence="12">Cytoplasm</location>
    </subcellularLocation>
</comment>
<name>A0A917TNY9_9ACTN</name>
<evidence type="ECO:0000313" key="17">
    <source>
        <dbReference type="Proteomes" id="UP000642070"/>
    </source>
</evidence>
<protein>
    <recommendedName>
        <fullName evidence="4 12">4-hydroxy-tetrahydrodipicolinate synthase</fullName>
        <shortName evidence="12">HTPA synthase</shortName>
        <ecNumber evidence="4 12">4.3.3.7</ecNumber>
    </recommendedName>
</protein>
<dbReference type="AlphaFoldDB" id="A0A917TNY9"/>
<evidence type="ECO:0000256" key="1">
    <source>
        <dbReference type="ARBA" id="ARBA00003294"/>
    </source>
</evidence>
<keyword evidence="10 12" id="KW-0704">Schiff base</keyword>
<comment type="subunit">
    <text evidence="12">Homotetramer; dimer of dimers.</text>
</comment>
<dbReference type="InterPro" id="IPR002220">
    <property type="entry name" value="DapA-like"/>
</dbReference>
<organism evidence="16 17">
    <name type="scientific">Dactylosporangium sucinum</name>
    <dbReference type="NCBI Taxonomy" id="1424081"/>
    <lineage>
        <taxon>Bacteria</taxon>
        <taxon>Bacillati</taxon>
        <taxon>Actinomycetota</taxon>
        <taxon>Actinomycetes</taxon>
        <taxon>Micromonosporales</taxon>
        <taxon>Micromonosporaceae</taxon>
        <taxon>Dactylosporangium</taxon>
    </lineage>
</organism>
<dbReference type="Proteomes" id="UP000642070">
    <property type="component" value="Unassembled WGS sequence"/>
</dbReference>
<evidence type="ECO:0000256" key="9">
    <source>
        <dbReference type="ARBA" id="ARBA00023239"/>
    </source>
</evidence>
<feature type="binding site" evidence="12 15">
    <location>
        <position position="210"/>
    </location>
    <ligand>
        <name>pyruvate</name>
        <dbReference type="ChEBI" id="CHEBI:15361"/>
    </ligand>
</feature>
<comment type="pathway">
    <text evidence="2 12">Amino-acid biosynthesis; L-lysine biosynthesis via DAP pathway; (S)-tetrahydrodipicolinate from L-aspartate: step 3/4.</text>
</comment>
<dbReference type="SMART" id="SM01130">
    <property type="entry name" value="DHDPS"/>
    <property type="match status" value="1"/>
</dbReference>
<keyword evidence="8 12" id="KW-0457">Lysine biosynthesis</keyword>
<evidence type="ECO:0000256" key="13">
    <source>
        <dbReference type="PIRNR" id="PIRNR001365"/>
    </source>
</evidence>
<evidence type="ECO:0000256" key="5">
    <source>
        <dbReference type="ARBA" id="ARBA00022490"/>
    </source>
</evidence>